<organism evidence="1 2">
    <name type="scientific">Candidatus Tanganyikabacteria bacterium</name>
    <dbReference type="NCBI Taxonomy" id="2961651"/>
    <lineage>
        <taxon>Bacteria</taxon>
        <taxon>Bacillati</taxon>
        <taxon>Candidatus Sericytochromatia</taxon>
        <taxon>Candidatus Tanganyikabacteria</taxon>
    </lineage>
</organism>
<protein>
    <submittedName>
        <fullName evidence="1">Ribosome-binding factor A</fullName>
    </submittedName>
</protein>
<name>A0A938BPF3_9BACT</name>
<dbReference type="Proteomes" id="UP000703893">
    <property type="component" value="Unassembled WGS sequence"/>
</dbReference>
<proteinExistence type="predicted"/>
<sequence>QLHFAYDVSVERGMHLSRLIDEANRDSPSGESET</sequence>
<reference evidence="1 2" key="1">
    <citation type="submission" date="2019-03" db="EMBL/GenBank/DDBJ databases">
        <title>Lake Tanganyika Metagenome-Assembled Genomes (MAGs).</title>
        <authorList>
            <person name="Tran P."/>
        </authorList>
    </citation>
    <scope>NUCLEOTIDE SEQUENCE [LARGE SCALE GENOMIC DNA]</scope>
    <source>
        <strain evidence="1">K_DeepCast_65m_m2_236</strain>
    </source>
</reference>
<dbReference type="EMBL" id="VGJX01000996">
    <property type="protein sequence ID" value="MBM3276378.1"/>
    <property type="molecule type" value="Genomic_DNA"/>
</dbReference>
<comment type="caution">
    <text evidence="1">The sequence shown here is derived from an EMBL/GenBank/DDBJ whole genome shotgun (WGS) entry which is preliminary data.</text>
</comment>
<accession>A0A938BPF3</accession>
<evidence type="ECO:0000313" key="2">
    <source>
        <dbReference type="Proteomes" id="UP000703893"/>
    </source>
</evidence>
<gene>
    <name evidence="1" type="ORF">FJZ00_14585</name>
</gene>
<feature type="non-terminal residue" evidence="1">
    <location>
        <position position="1"/>
    </location>
</feature>
<evidence type="ECO:0000313" key="1">
    <source>
        <dbReference type="EMBL" id="MBM3276378.1"/>
    </source>
</evidence>
<dbReference type="AlphaFoldDB" id="A0A938BPF3"/>